<dbReference type="NCBIfam" id="TIGR00633">
    <property type="entry name" value="xth"/>
    <property type="match status" value="1"/>
</dbReference>
<feature type="active site" description="Proton donor/acceptor" evidence="5">
    <location>
        <position position="174"/>
    </location>
</feature>
<dbReference type="GO" id="GO:0008311">
    <property type="term" value="F:double-stranded DNA 3'-5' DNA exonuclease activity"/>
    <property type="evidence" value="ECO:0007669"/>
    <property type="project" value="InterPro"/>
</dbReference>
<evidence type="ECO:0000256" key="7">
    <source>
        <dbReference type="PIRSR" id="PIRSR604808-3"/>
    </source>
</evidence>
<dbReference type="PROSITE" id="PS51435">
    <property type="entry name" value="AP_NUCLEASE_F1_4"/>
    <property type="match status" value="1"/>
</dbReference>
<dbReference type="GO" id="GO:0006281">
    <property type="term" value="P:DNA repair"/>
    <property type="evidence" value="ECO:0007669"/>
    <property type="project" value="InterPro"/>
</dbReference>
<feature type="binding site" evidence="6">
    <location>
        <position position="36"/>
    </location>
    <ligand>
        <name>Mg(2+)</name>
        <dbReference type="ChEBI" id="CHEBI:18420"/>
        <label>1</label>
    </ligand>
</feature>
<feature type="binding site" evidence="6">
    <location>
        <position position="174"/>
    </location>
    <ligand>
        <name>Mg(2+)</name>
        <dbReference type="ChEBI" id="CHEBI:18420"/>
        <label>1</label>
    </ligand>
</feature>
<organism evidence="10 11">
    <name type="scientific">Nakamurella alba</name>
    <dbReference type="NCBI Taxonomy" id="2665158"/>
    <lineage>
        <taxon>Bacteria</taxon>
        <taxon>Bacillati</taxon>
        <taxon>Actinomycetota</taxon>
        <taxon>Actinomycetes</taxon>
        <taxon>Nakamurellales</taxon>
        <taxon>Nakamurellaceae</taxon>
        <taxon>Nakamurella</taxon>
    </lineage>
</organism>
<keyword evidence="2 6" id="KW-0479">Metal-binding</keyword>
<comment type="caution">
    <text evidence="10">The sequence shown here is derived from an EMBL/GenBank/DDBJ whole genome shotgun (WGS) entry which is preliminary data.</text>
</comment>
<proteinExistence type="inferred from homology"/>
<feature type="site" description="Interaction with DNA substrate" evidence="7">
    <location>
        <position position="277"/>
    </location>
</feature>
<accession>A0A7K1FJJ2</accession>
<sequence length="289" mass="30984">MLRVATFNVNGIRAAVRRGFGDWLARTGADVVCLQEVRSPVALVPPEILDGWTFSYHEGDRAGRNGVAVLSRVGPTAVRIGFGSADFDAEGRWIEVDLPGAPATSPGAAATSPGAATPPGATDAPSGITVASLYLPKGDTAGEKYDGKMLFMKQLTAHIRETAAAGRELVVCGDWNIAHTNADIRSWKTNLKSVGFLPEERAWFGELLADGEMVDVLRSVHPEADGPYTWWSWRGKAFDNDAGWRIDHQVATPGLAATAVAARVDRENSYAERISDHAAVVVDYEAPGW</sequence>
<dbReference type="InterPro" id="IPR004808">
    <property type="entry name" value="AP_endonuc_1"/>
</dbReference>
<feature type="compositionally biased region" description="Low complexity" evidence="8">
    <location>
        <begin position="99"/>
        <end position="123"/>
    </location>
</feature>
<reference evidence="10 11" key="1">
    <citation type="submission" date="2019-11" db="EMBL/GenBank/DDBJ databases">
        <authorList>
            <person name="Jiang L.-Q."/>
        </authorList>
    </citation>
    <scope>NUCLEOTIDE SEQUENCE [LARGE SCALE GENOMIC DNA]</scope>
    <source>
        <strain evidence="10 11">YIM 132087</strain>
    </source>
</reference>
<evidence type="ECO:0000259" key="9">
    <source>
        <dbReference type="Pfam" id="PF03372"/>
    </source>
</evidence>
<comment type="similarity">
    <text evidence="1">Belongs to the DNA repair enzymes AP/ExoA family.</text>
</comment>
<dbReference type="GO" id="GO:0046872">
    <property type="term" value="F:metal ion binding"/>
    <property type="evidence" value="ECO:0007669"/>
    <property type="project" value="UniProtKB-KW"/>
</dbReference>
<feature type="binding site" evidence="6">
    <location>
        <position position="8"/>
    </location>
    <ligand>
        <name>Mg(2+)</name>
        <dbReference type="ChEBI" id="CHEBI:18420"/>
        <label>1</label>
    </ligand>
</feature>
<dbReference type="Proteomes" id="UP000460221">
    <property type="component" value="Unassembled WGS sequence"/>
</dbReference>
<keyword evidence="11" id="KW-1185">Reference proteome</keyword>
<feature type="active site" description="Proton acceptor" evidence="5">
    <location>
        <position position="277"/>
    </location>
</feature>
<evidence type="ECO:0000256" key="4">
    <source>
        <dbReference type="ARBA" id="ARBA00022842"/>
    </source>
</evidence>
<dbReference type="EMBL" id="WLYK01000002">
    <property type="protein sequence ID" value="MTD14268.1"/>
    <property type="molecule type" value="Genomic_DNA"/>
</dbReference>
<feature type="site" description="Transition state stabilizer" evidence="7">
    <location>
        <position position="176"/>
    </location>
</feature>
<dbReference type="InterPro" id="IPR036691">
    <property type="entry name" value="Endo/exonu/phosph_ase_sf"/>
</dbReference>
<feature type="binding site" evidence="6">
    <location>
        <position position="277"/>
    </location>
    <ligand>
        <name>Mg(2+)</name>
        <dbReference type="ChEBI" id="CHEBI:18420"/>
        <label>1</label>
    </ligand>
</feature>
<feature type="binding site" evidence="6">
    <location>
        <position position="276"/>
    </location>
    <ligand>
        <name>Mg(2+)</name>
        <dbReference type="ChEBI" id="CHEBI:18420"/>
        <label>1</label>
    </ligand>
</feature>
<dbReference type="SUPFAM" id="SSF56219">
    <property type="entry name" value="DNase I-like"/>
    <property type="match status" value="1"/>
</dbReference>
<keyword evidence="4 6" id="KW-0460">Magnesium</keyword>
<feature type="region of interest" description="Disordered" evidence="8">
    <location>
        <begin position="98"/>
        <end position="123"/>
    </location>
</feature>
<feature type="domain" description="Endonuclease/exonuclease/phosphatase" evidence="9">
    <location>
        <begin position="5"/>
        <end position="277"/>
    </location>
</feature>
<dbReference type="InterPro" id="IPR005135">
    <property type="entry name" value="Endo/exonuclease/phosphatase"/>
</dbReference>
<gene>
    <name evidence="10" type="ORF">GIS00_09945</name>
</gene>
<dbReference type="AlphaFoldDB" id="A0A7K1FJJ2"/>
<evidence type="ECO:0000256" key="3">
    <source>
        <dbReference type="ARBA" id="ARBA00022801"/>
    </source>
</evidence>
<keyword evidence="6" id="KW-0464">Manganese</keyword>
<dbReference type="RefSeq" id="WP_322097790.1">
    <property type="nucleotide sequence ID" value="NZ_WLYK01000002.1"/>
</dbReference>
<dbReference type="Pfam" id="PF03372">
    <property type="entry name" value="Exo_endo_phos"/>
    <property type="match status" value="1"/>
</dbReference>
<evidence type="ECO:0000256" key="2">
    <source>
        <dbReference type="ARBA" id="ARBA00022723"/>
    </source>
</evidence>
<evidence type="ECO:0000256" key="6">
    <source>
        <dbReference type="PIRSR" id="PIRSR604808-2"/>
    </source>
</evidence>
<keyword evidence="3" id="KW-0378">Hydrolase</keyword>
<evidence type="ECO:0000256" key="5">
    <source>
        <dbReference type="PIRSR" id="PIRSR604808-1"/>
    </source>
</evidence>
<protein>
    <submittedName>
        <fullName evidence="10">Exodeoxyribonuclease III</fullName>
    </submittedName>
</protein>
<name>A0A7K1FJJ2_9ACTN</name>
<dbReference type="InterPro" id="IPR037493">
    <property type="entry name" value="ExoIII-like"/>
</dbReference>
<feature type="active site" evidence="5">
    <location>
        <position position="134"/>
    </location>
</feature>
<comment type="cofactor">
    <cofactor evidence="6">
        <name>Mg(2+)</name>
        <dbReference type="ChEBI" id="CHEBI:18420"/>
    </cofactor>
    <cofactor evidence="6">
        <name>Mn(2+)</name>
        <dbReference type="ChEBI" id="CHEBI:29035"/>
    </cofactor>
    <text evidence="6">Probably binds two magnesium or manganese ions per subunit.</text>
</comment>
<feature type="binding site" evidence="6">
    <location>
        <position position="176"/>
    </location>
    <ligand>
        <name>Mg(2+)</name>
        <dbReference type="ChEBI" id="CHEBI:18420"/>
        <label>1</label>
    </ligand>
</feature>
<evidence type="ECO:0000313" key="10">
    <source>
        <dbReference type="EMBL" id="MTD14268.1"/>
    </source>
</evidence>
<evidence type="ECO:0000256" key="1">
    <source>
        <dbReference type="ARBA" id="ARBA00007092"/>
    </source>
</evidence>
<evidence type="ECO:0000313" key="11">
    <source>
        <dbReference type="Proteomes" id="UP000460221"/>
    </source>
</evidence>
<evidence type="ECO:0000256" key="8">
    <source>
        <dbReference type="SAM" id="MobiDB-lite"/>
    </source>
</evidence>
<dbReference type="CDD" id="cd10281">
    <property type="entry name" value="Nape_like_AP-endo"/>
    <property type="match status" value="1"/>
</dbReference>
<dbReference type="PANTHER" id="PTHR43250">
    <property type="entry name" value="EXODEOXYRIBONUCLEASE III"/>
    <property type="match status" value="1"/>
</dbReference>
<dbReference type="PANTHER" id="PTHR43250:SF2">
    <property type="entry name" value="EXODEOXYRIBONUCLEASE III"/>
    <property type="match status" value="1"/>
</dbReference>
<feature type="site" description="Important for catalytic activity" evidence="7">
    <location>
        <position position="247"/>
    </location>
</feature>
<dbReference type="Gene3D" id="3.60.10.10">
    <property type="entry name" value="Endonuclease/exonuclease/phosphatase"/>
    <property type="match status" value="1"/>
</dbReference>